<dbReference type="GO" id="GO:0003700">
    <property type="term" value="F:DNA-binding transcription factor activity"/>
    <property type="evidence" value="ECO:0007669"/>
    <property type="project" value="InterPro"/>
</dbReference>
<dbReference type="AlphaFoldDB" id="A0AAV5T8P3"/>
<keyword evidence="4" id="KW-0805">Transcription regulation</keyword>
<feature type="domain" description="Nuclear receptor" evidence="9">
    <location>
        <begin position="23"/>
        <end position="104"/>
    </location>
</feature>
<dbReference type="PANTHER" id="PTHR46011:SF6">
    <property type="entry name" value="HIGH ZINC ACTIVATED NUCLEAR RECEPTOR PROTEIN"/>
    <property type="match status" value="1"/>
</dbReference>
<gene>
    <name evidence="11" type="ORF">PENTCL1PPCAC_13859</name>
</gene>
<dbReference type="GO" id="GO:0043565">
    <property type="term" value="F:sequence-specific DNA binding"/>
    <property type="evidence" value="ECO:0007669"/>
    <property type="project" value="InterPro"/>
</dbReference>
<evidence type="ECO:0000256" key="1">
    <source>
        <dbReference type="ARBA" id="ARBA00022723"/>
    </source>
</evidence>
<evidence type="ECO:0000256" key="4">
    <source>
        <dbReference type="ARBA" id="ARBA00023015"/>
    </source>
</evidence>
<dbReference type="InterPro" id="IPR000536">
    <property type="entry name" value="Nucl_hrmn_rcpt_lig-bd"/>
</dbReference>
<keyword evidence="7" id="KW-0675">Receptor</keyword>
<keyword evidence="12" id="KW-1185">Reference proteome</keyword>
<keyword evidence="6" id="KW-0804">Transcription</keyword>
<evidence type="ECO:0000256" key="2">
    <source>
        <dbReference type="ARBA" id="ARBA00022771"/>
    </source>
</evidence>
<dbReference type="InterPro" id="IPR001628">
    <property type="entry name" value="Znf_hrmn_rcpt"/>
</dbReference>
<dbReference type="GO" id="GO:0005634">
    <property type="term" value="C:nucleus"/>
    <property type="evidence" value="ECO:0007669"/>
    <property type="project" value="TreeGrafter"/>
</dbReference>
<dbReference type="GO" id="GO:0008270">
    <property type="term" value="F:zinc ion binding"/>
    <property type="evidence" value="ECO:0007669"/>
    <property type="project" value="UniProtKB-KW"/>
</dbReference>
<dbReference type="Gene3D" id="1.10.565.10">
    <property type="entry name" value="Retinoid X Receptor"/>
    <property type="match status" value="1"/>
</dbReference>
<dbReference type="PANTHER" id="PTHR46011">
    <property type="entry name" value="NUCLEAR HORMONE RECEPTOR FAMILY MEMBER NHR-86-RELATED"/>
    <property type="match status" value="1"/>
</dbReference>
<dbReference type="EMBL" id="BTSX01000004">
    <property type="protein sequence ID" value="GMS91684.1"/>
    <property type="molecule type" value="Genomic_DNA"/>
</dbReference>
<keyword evidence="1" id="KW-0479">Metal-binding</keyword>
<evidence type="ECO:0000313" key="11">
    <source>
        <dbReference type="EMBL" id="GMS91684.1"/>
    </source>
</evidence>
<dbReference type="PROSITE" id="PS51843">
    <property type="entry name" value="NR_LBD"/>
    <property type="match status" value="1"/>
</dbReference>
<keyword evidence="3" id="KW-0862">Zinc</keyword>
<dbReference type="InterPro" id="IPR013088">
    <property type="entry name" value="Znf_NHR/GATA"/>
</dbReference>
<keyword evidence="5" id="KW-0238">DNA-binding</keyword>
<evidence type="ECO:0000256" key="8">
    <source>
        <dbReference type="ARBA" id="ARBA00023242"/>
    </source>
</evidence>
<name>A0AAV5T8P3_9BILA</name>
<evidence type="ECO:0000259" key="10">
    <source>
        <dbReference type="PROSITE" id="PS51843"/>
    </source>
</evidence>
<evidence type="ECO:0000256" key="6">
    <source>
        <dbReference type="ARBA" id="ARBA00023163"/>
    </source>
</evidence>
<feature type="domain" description="NR LBD" evidence="10">
    <location>
        <begin position="144"/>
        <end position="401"/>
    </location>
</feature>
<dbReference type="Proteomes" id="UP001432027">
    <property type="component" value="Unassembled WGS sequence"/>
</dbReference>
<evidence type="ECO:0000256" key="7">
    <source>
        <dbReference type="ARBA" id="ARBA00023170"/>
    </source>
</evidence>
<keyword evidence="8" id="KW-0539">Nucleus</keyword>
<keyword evidence="2" id="KW-0863">Zinc-finger</keyword>
<dbReference type="SMART" id="SM00430">
    <property type="entry name" value="HOLI"/>
    <property type="match status" value="1"/>
</dbReference>
<dbReference type="SUPFAM" id="SSF48508">
    <property type="entry name" value="Nuclear receptor ligand-binding domain"/>
    <property type="match status" value="1"/>
</dbReference>
<evidence type="ECO:0000256" key="3">
    <source>
        <dbReference type="ARBA" id="ARBA00022833"/>
    </source>
</evidence>
<dbReference type="Pfam" id="PF00105">
    <property type="entry name" value="zf-C4"/>
    <property type="match status" value="1"/>
</dbReference>
<proteinExistence type="predicted"/>
<accession>A0AAV5T8P3</accession>
<dbReference type="SUPFAM" id="SSF57716">
    <property type="entry name" value="Glucocorticoid receptor-like (DNA-binding domain)"/>
    <property type="match status" value="1"/>
</dbReference>
<sequence>SLSVARKVASRPYPAHMTGGEQELRCLICQVPITQCHLGIDSCRACAVFYKRTLNLKRPLKCKEGDNFCLQEDPTSSCRQCRFVRFKEVFDRACAGEQPEWLQKEDLKDSLSDLDGSSETEPVEELKPSFIDHNSYFDCAPSCRDTPILDNIKKAYSMMCLVRKSAEIGAVQRGVMHAVLTDKTTFLLPAKYSTVVSFSHIFFSAALDFARASFDDLSNLSAENRHFIVFRNFKLIMSLDGAYRANQHFPDDEAVMASYSTFINDDTMQDFFEDCPFDINKKNVAEEFKKNIRRTSVANKGHFKRVKLSSDEFAALLGLAVWNDNSLTRSDLLPLVSSNRTAIMKELHKLYAKQGMADYAARLGELLCLLVNVERVLDLTNEDIQVYRMMNLFNEAFEDVR</sequence>
<evidence type="ECO:0000256" key="5">
    <source>
        <dbReference type="ARBA" id="ARBA00023125"/>
    </source>
</evidence>
<dbReference type="PROSITE" id="PS51030">
    <property type="entry name" value="NUCLEAR_REC_DBD_2"/>
    <property type="match status" value="1"/>
</dbReference>
<evidence type="ECO:0008006" key="13">
    <source>
        <dbReference type="Google" id="ProtNLM"/>
    </source>
</evidence>
<evidence type="ECO:0000259" key="9">
    <source>
        <dbReference type="PROSITE" id="PS51030"/>
    </source>
</evidence>
<feature type="non-terminal residue" evidence="11">
    <location>
        <position position="1"/>
    </location>
</feature>
<protein>
    <recommendedName>
        <fullName evidence="13">Nuclear receptor</fullName>
    </recommendedName>
</protein>
<reference evidence="11" key="1">
    <citation type="submission" date="2023-10" db="EMBL/GenBank/DDBJ databases">
        <title>Genome assembly of Pristionchus species.</title>
        <authorList>
            <person name="Yoshida K."/>
            <person name="Sommer R.J."/>
        </authorList>
    </citation>
    <scope>NUCLEOTIDE SEQUENCE</scope>
    <source>
        <strain evidence="11">RS0144</strain>
    </source>
</reference>
<evidence type="ECO:0000313" key="12">
    <source>
        <dbReference type="Proteomes" id="UP001432027"/>
    </source>
</evidence>
<organism evidence="11 12">
    <name type="scientific">Pristionchus entomophagus</name>
    <dbReference type="NCBI Taxonomy" id="358040"/>
    <lineage>
        <taxon>Eukaryota</taxon>
        <taxon>Metazoa</taxon>
        <taxon>Ecdysozoa</taxon>
        <taxon>Nematoda</taxon>
        <taxon>Chromadorea</taxon>
        <taxon>Rhabditida</taxon>
        <taxon>Rhabditina</taxon>
        <taxon>Diplogasteromorpha</taxon>
        <taxon>Diplogasteroidea</taxon>
        <taxon>Neodiplogasteridae</taxon>
        <taxon>Pristionchus</taxon>
    </lineage>
</organism>
<dbReference type="InterPro" id="IPR035500">
    <property type="entry name" value="NHR-like_dom_sf"/>
</dbReference>
<dbReference type="SMART" id="SM00399">
    <property type="entry name" value="ZnF_C4"/>
    <property type="match status" value="1"/>
</dbReference>
<dbReference type="Pfam" id="PF00104">
    <property type="entry name" value="Hormone_recep"/>
    <property type="match status" value="1"/>
</dbReference>
<comment type="caution">
    <text evidence="11">The sequence shown here is derived from an EMBL/GenBank/DDBJ whole genome shotgun (WGS) entry which is preliminary data.</text>
</comment>
<dbReference type="Gene3D" id="3.30.50.10">
    <property type="entry name" value="Erythroid Transcription Factor GATA-1, subunit A"/>
    <property type="match status" value="1"/>
</dbReference>